<evidence type="ECO:0000313" key="3">
    <source>
        <dbReference type="Proteomes" id="UP000315783"/>
    </source>
</evidence>
<feature type="region of interest" description="Disordered" evidence="1">
    <location>
        <begin position="77"/>
        <end position="106"/>
    </location>
</feature>
<organism evidence="2 3">
    <name type="scientific">Cordyceps javanica</name>
    <dbReference type="NCBI Taxonomy" id="43265"/>
    <lineage>
        <taxon>Eukaryota</taxon>
        <taxon>Fungi</taxon>
        <taxon>Dikarya</taxon>
        <taxon>Ascomycota</taxon>
        <taxon>Pezizomycotina</taxon>
        <taxon>Sordariomycetes</taxon>
        <taxon>Hypocreomycetidae</taxon>
        <taxon>Hypocreales</taxon>
        <taxon>Cordycipitaceae</taxon>
        <taxon>Cordyceps</taxon>
    </lineage>
</organism>
<evidence type="ECO:0000256" key="1">
    <source>
        <dbReference type="SAM" id="MobiDB-lite"/>
    </source>
</evidence>
<evidence type="ECO:0000313" key="2">
    <source>
        <dbReference type="EMBL" id="TQV97000.1"/>
    </source>
</evidence>
<name>A0A545V5L3_9HYPO</name>
<dbReference type="Proteomes" id="UP000315783">
    <property type="component" value="Unassembled WGS sequence"/>
</dbReference>
<sequence length="106" mass="11586">MVMVMLVVRLAVDKPRTKKQELERGNLTETALQLSTTSTQSRKTRAAASIFLVQSTEHRLCGLLIPGGTSFSNYLVPPPSAYPSNPQASSHQPSWPCLTTTNNNES</sequence>
<dbReference type="AlphaFoldDB" id="A0A545V5L3"/>
<keyword evidence="3" id="KW-1185">Reference proteome</keyword>
<accession>A0A545V5L3</accession>
<feature type="compositionally biased region" description="Polar residues" evidence="1">
    <location>
        <begin position="82"/>
        <end position="106"/>
    </location>
</feature>
<gene>
    <name evidence="2" type="ORF">IF1G_04240</name>
</gene>
<comment type="caution">
    <text evidence="2">The sequence shown here is derived from an EMBL/GenBank/DDBJ whole genome shotgun (WGS) entry which is preliminary data.</text>
</comment>
<reference evidence="2 3" key="1">
    <citation type="journal article" date="2019" name="Appl. Microbiol. Biotechnol.">
        <title>Genome sequence of Isaria javanica and comparative genome analysis insights into family S53 peptidase evolution in fungal entomopathogens.</title>
        <authorList>
            <person name="Lin R."/>
            <person name="Zhang X."/>
            <person name="Xin B."/>
            <person name="Zou M."/>
            <person name="Gao Y."/>
            <person name="Qin F."/>
            <person name="Hu Q."/>
            <person name="Xie B."/>
            <person name="Cheng X."/>
        </authorList>
    </citation>
    <scope>NUCLEOTIDE SEQUENCE [LARGE SCALE GENOMIC DNA]</scope>
    <source>
        <strain evidence="2 3">IJ1G</strain>
    </source>
</reference>
<proteinExistence type="predicted"/>
<dbReference type="EMBL" id="SPUK01000005">
    <property type="protein sequence ID" value="TQV97000.1"/>
    <property type="molecule type" value="Genomic_DNA"/>
</dbReference>
<protein>
    <submittedName>
        <fullName evidence="2">Uncharacterized protein</fullName>
    </submittedName>
</protein>